<dbReference type="InterPro" id="IPR003010">
    <property type="entry name" value="C-N_Hydrolase"/>
</dbReference>
<dbReference type="PIRSF" id="PIRSF006630">
    <property type="entry name" value="NADS_GAT"/>
    <property type="match status" value="1"/>
</dbReference>
<feature type="region of interest" description="Disordered" evidence="11">
    <location>
        <begin position="701"/>
        <end position="733"/>
    </location>
</feature>
<dbReference type="Pfam" id="PF02540">
    <property type="entry name" value="NAD_synthase"/>
    <property type="match status" value="1"/>
</dbReference>
<evidence type="ECO:0000256" key="9">
    <source>
        <dbReference type="ARBA" id="ARBA00030681"/>
    </source>
</evidence>
<dbReference type="CDD" id="cd07570">
    <property type="entry name" value="GAT_Gln-NAD-synth"/>
    <property type="match status" value="1"/>
</dbReference>
<dbReference type="InterPro" id="IPR014445">
    <property type="entry name" value="Gln-dep_NAD_synthase"/>
</dbReference>
<evidence type="ECO:0000256" key="10">
    <source>
        <dbReference type="PIRNR" id="PIRNR006630"/>
    </source>
</evidence>
<evidence type="ECO:0000256" key="8">
    <source>
        <dbReference type="ARBA" id="ARBA00023027"/>
    </source>
</evidence>
<accession>A0ABY6LJN5</accession>
<evidence type="ECO:0000259" key="12">
    <source>
        <dbReference type="PROSITE" id="PS50263"/>
    </source>
</evidence>
<evidence type="ECO:0000256" key="6">
    <source>
        <dbReference type="ARBA" id="ARBA00022741"/>
    </source>
</evidence>
<feature type="domain" description="CN hydrolase" evidence="12">
    <location>
        <begin position="5"/>
        <end position="275"/>
    </location>
</feature>
<evidence type="ECO:0000256" key="4">
    <source>
        <dbReference type="ARBA" id="ARBA00017309"/>
    </source>
</evidence>
<dbReference type="InterPro" id="IPR003694">
    <property type="entry name" value="NAD_synthase"/>
</dbReference>
<evidence type="ECO:0000256" key="2">
    <source>
        <dbReference type="ARBA" id="ARBA00007145"/>
    </source>
</evidence>
<protein>
    <recommendedName>
        <fullName evidence="4 10">Glutamine-dependent NAD(+) synthetase</fullName>
        <ecNumber evidence="3 10">6.3.5.1</ecNumber>
    </recommendedName>
    <alternativeName>
        <fullName evidence="9 10">NAD(+) synthase [glutamine-hydrolyzing]</fullName>
    </alternativeName>
</protein>
<dbReference type="SUPFAM" id="SSF52402">
    <property type="entry name" value="Adenine nucleotide alpha hydrolases-like"/>
    <property type="match status" value="1"/>
</dbReference>
<dbReference type="InterPro" id="IPR022310">
    <property type="entry name" value="NAD/GMP_synthase"/>
</dbReference>
<dbReference type="Gene3D" id="3.40.50.620">
    <property type="entry name" value="HUPs"/>
    <property type="match status" value="1"/>
</dbReference>
<dbReference type="InterPro" id="IPR036526">
    <property type="entry name" value="C-N_Hydrolase_sf"/>
</dbReference>
<keyword evidence="6 10" id="KW-0547">Nucleotide-binding</keyword>
<evidence type="ECO:0000256" key="7">
    <source>
        <dbReference type="ARBA" id="ARBA00022840"/>
    </source>
</evidence>
<dbReference type="Pfam" id="PF00795">
    <property type="entry name" value="CN_hydrolase"/>
    <property type="match status" value="1"/>
</dbReference>
<dbReference type="HAMAP" id="MF_02090">
    <property type="entry name" value="NadE_glutamine_dep"/>
    <property type="match status" value="1"/>
</dbReference>
<evidence type="ECO:0000256" key="5">
    <source>
        <dbReference type="ARBA" id="ARBA00022598"/>
    </source>
</evidence>
<evidence type="ECO:0000256" key="1">
    <source>
        <dbReference type="ARBA" id="ARBA00005188"/>
    </source>
</evidence>
<proteinExistence type="inferred from homology"/>
<reference evidence="13 14" key="1">
    <citation type="submission" date="2022-01" db="EMBL/GenBank/DDBJ databases">
        <title>A chromosomal length assembly of Cordylochernes scorpioides.</title>
        <authorList>
            <person name="Zeh D."/>
            <person name="Zeh J."/>
        </authorList>
    </citation>
    <scope>NUCLEOTIDE SEQUENCE [LARGE SCALE GENOMIC DNA]</scope>
    <source>
        <strain evidence="13">IN4F17</strain>
        <tissue evidence="13">Whole Body</tissue>
    </source>
</reference>
<evidence type="ECO:0000313" key="14">
    <source>
        <dbReference type="Proteomes" id="UP001235939"/>
    </source>
</evidence>
<evidence type="ECO:0000313" key="13">
    <source>
        <dbReference type="EMBL" id="UYV79695.1"/>
    </source>
</evidence>
<dbReference type="NCBIfam" id="TIGR00552">
    <property type="entry name" value="nadE"/>
    <property type="match status" value="1"/>
</dbReference>
<comment type="similarity">
    <text evidence="2 10">In the C-terminal section; belongs to the NAD synthetase family.</text>
</comment>
<dbReference type="Proteomes" id="UP001235939">
    <property type="component" value="Chromosome 18"/>
</dbReference>
<sequence>MGRKVTIASCSLNQWAMDFTGNYKRILESIHIAKSKGASIRSGPELEITGYGCNDHFHESDTLLHSWEVLAELMKNPICDDIIIDVGMPVMHKNVTYNCRVIFLNKKLLLIRPKLLMCDDGNYRETRWFTPWRKPRTVEEFYVPRIIQEITQQKTVPFGDALISTVDTCLGYEICEELWNPSSTHVGQALDGAEIIFNSSGSYHVLRKMYTVADLVTSATAKSGGIYVFSNLRGCDGERVYYQGCSQISINGDLVARTRQFALEEVEVITATLDLEDIRCYRNSIRSRCFKAAATEPYPRVNVDFALSQDSDIHLPSYQPIPWTYHTAEEEISLGPACWLWDYLRRSRQGGYFLPLSGGMDSASSATIVHSMCHLVCEAVANGDKQVLEDVRRIVGESTYVPHEPRELCGRIFVTCYMGTENSSRETRARAKDLANQIGSQHMSISIDAAISAIISIFVAVMNVTPKFFAHGGSTRENLALQNIQARLRMVLAYLMAQLYLWAQGRPGGLLVLGSSNMDEGLRGYLTKYDCSSADLNPIGGISKIDLKKFLLYAKDYFKLPALEEIVEAPPTAELEPLLDGKCSQTDEKDLGMTYDELSIYGSLRKLFGCGPYSMFCKLVHLWKDKYTPSIVAEKVKLFFRQYAINRHKMAVMTPAYHAENYSCDDHRFDHRQILYNTQWSWQVNAINLQVQKLESLQKEVGNNGSKSTTTGNLNHPSQPALSNNSSPTENTFNSEQRLGIMVPLEPDTISHKPSLSISTVLGELQHRPYTMHTEPIIIPVN</sequence>
<evidence type="ECO:0000256" key="3">
    <source>
        <dbReference type="ARBA" id="ARBA00012743"/>
    </source>
</evidence>
<dbReference type="PANTHER" id="PTHR23090:SF9">
    <property type="entry name" value="GLUTAMINE-DEPENDENT NAD(+) SYNTHETASE"/>
    <property type="match status" value="1"/>
</dbReference>
<dbReference type="InterPro" id="IPR014729">
    <property type="entry name" value="Rossmann-like_a/b/a_fold"/>
</dbReference>
<comment type="catalytic activity">
    <reaction evidence="10">
        <text>deamido-NAD(+) + L-glutamine + ATP + H2O = L-glutamate + AMP + diphosphate + NAD(+) + H(+)</text>
        <dbReference type="Rhea" id="RHEA:24384"/>
        <dbReference type="ChEBI" id="CHEBI:15377"/>
        <dbReference type="ChEBI" id="CHEBI:15378"/>
        <dbReference type="ChEBI" id="CHEBI:29985"/>
        <dbReference type="ChEBI" id="CHEBI:30616"/>
        <dbReference type="ChEBI" id="CHEBI:33019"/>
        <dbReference type="ChEBI" id="CHEBI:57540"/>
        <dbReference type="ChEBI" id="CHEBI:58359"/>
        <dbReference type="ChEBI" id="CHEBI:58437"/>
        <dbReference type="ChEBI" id="CHEBI:456215"/>
        <dbReference type="EC" id="6.3.5.1"/>
    </reaction>
</comment>
<comment type="pathway">
    <text evidence="1 10">Cofactor biosynthesis; NAD(+) biosynthesis; NAD(+) from deamido-NAD(+) (L-Gln route): step 1/1.</text>
</comment>
<name>A0ABY6LJN5_9ARAC</name>
<organism evidence="13 14">
    <name type="scientific">Cordylochernes scorpioides</name>
    <dbReference type="NCBI Taxonomy" id="51811"/>
    <lineage>
        <taxon>Eukaryota</taxon>
        <taxon>Metazoa</taxon>
        <taxon>Ecdysozoa</taxon>
        <taxon>Arthropoda</taxon>
        <taxon>Chelicerata</taxon>
        <taxon>Arachnida</taxon>
        <taxon>Pseudoscorpiones</taxon>
        <taxon>Cheliferoidea</taxon>
        <taxon>Chernetidae</taxon>
        <taxon>Cordylochernes</taxon>
    </lineage>
</organism>
<keyword evidence="8 10" id="KW-0520">NAD</keyword>
<keyword evidence="5 10" id="KW-0436">Ligase</keyword>
<keyword evidence="7 10" id="KW-0067">ATP-binding</keyword>
<dbReference type="PANTHER" id="PTHR23090">
    <property type="entry name" value="NH 3 /GLUTAMINE-DEPENDENT NAD + SYNTHETASE"/>
    <property type="match status" value="1"/>
</dbReference>
<gene>
    <name evidence="13" type="ORF">LAZ67_18000298</name>
</gene>
<dbReference type="PROSITE" id="PS50263">
    <property type="entry name" value="CN_HYDROLASE"/>
    <property type="match status" value="1"/>
</dbReference>
<dbReference type="CDD" id="cd00553">
    <property type="entry name" value="NAD_synthase"/>
    <property type="match status" value="1"/>
</dbReference>
<keyword evidence="14" id="KW-1185">Reference proteome</keyword>
<dbReference type="EMBL" id="CP092880">
    <property type="protein sequence ID" value="UYV79695.1"/>
    <property type="molecule type" value="Genomic_DNA"/>
</dbReference>
<dbReference type="Gene3D" id="3.60.110.10">
    <property type="entry name" value="Carbon-nitrogen hydrolase"/>
    <property type="match status" value="1"/>
</dbReference>
<dbReference type="EC" id="6.3.5.1" evidence="3 10"/>
<evidence type="ECO:0000256" key="11">
    <source>
        <dbReference type="SAM" id="MobiDB-lite"/>
    </source>
</evidence>
<dbReference type="SUPFAM" id="SSF56317">
    <property type="entry name" value="Carbon-nitrogen hydrolase"/>
    <property type="match status" value="1"/>
</dbReference>